<name>A0A1F5BVJ8_9BACT</name>
<evidence type="ECO:0000259" key="3">
    <source>
        <dbReference type="SMART" id="SM00060"/>
    </source>
</evidence>
<dbReference type="STRING" id="1797298.A2988_03845"/>
<comment type="caution">
    <text evidence="4">The sequence shown here is derived from an EMBL/GenBank/DDBJ whole genome shotgun (WGS) entry which is preliminary data.</text>
</comment>
<dbReference type="InterPro" id="IPR013783">
    <property type="entry name" value="Ig-like_fold"/>
</dbReference>
<dbReference type="InterPro" id="IPR003961">
    <property type="entry name" value="FN3_dom"/>
</dbReference>
<dbReference type="Gene3D" id="2.60.40.10">
    <property type="entry name" value="Immunoglobulins"/>
    <property type="match status" value="1"/>
</dbReference>
<evidence type="ECO:0000313" key="5">
    <source>
        <dbReference type="Proteomes" id="UP000176650"/>
    </source>
</evidence>
<dbReference type="EMBL" id="MEYS01000001">
    <property type="protein sequence ID" value="OGD34608.1"/>
    <property type="molecule type" value="Genomic_DNA"/>
</dbReference>
<evidence type="ECO:0000256" key="2">
    <source>
        <dbReference type="SAM" id="SignalP"/>
    </source>
</evidence>
<feature type="domain" description="Fibronectin type-III" evidence="3">
    <location>
        <begin position="27"/>
        <end position="105"/>
    </location>
</feature>
<evidence type="ECO:0000256" key="1">
    <source>
        <dbReference type="SAM" id="MobiDB-lite"/>
    </source>
</evidence>
<dbReference type="SMART" id="SM00060">
    <property type="entry name" value="FN3"/>
    <property type="match status" value="2"/>
</dbReference>
<feature type="chain" id="PRO_5009518011" description="Fibronectin type-III domain-containing protein" evidence="2">
    <location>
        <begin position="28"/>
        <end position="528"/>
    </location>
</feature>
<dbReference type="Gene3D" id="2.60.40.380">
    <property type="entry name" value="Purple acid phosphatase-like, N-terminal"/>
    <property type="match status" value="1"/>
</dbReference>
<protein>
    <recommendedName>
        <fullName evidence="3">Fibronectin type-III domain-containing protein</fullName>
    </recommendedName>
</protein>
<gene>
    <name evidence="4" type="ORF">A2988_03845</name>
</gene>
<dbReference type="SUPFAM" id="SSF49265">
    <property type="entry name" value="Fibronectin type III"/>
    <property type="match status" value="1"/>
</dbReference>
<accession>A0A1F5BVJ8</accession>
<keyword evidence="2" id="KW-0732">Signal</keyword>
<feature type="signal peptide" evidence="2">
    <location>
        <begin position="1"/>
        <end position="27"/>
    </location>
</feature>
<sequence>MSYKALFLGNVLIALAFFGVATASAQALTVSGVGVTNIAQTSADINWTTGTSSDSRVFYGTSTAYGLSSVLQTATTTAHAVSLAGLTASTTYHFMAQSKDDQGNIATSSDYAFTTLAADTAAPAISGIIVSGITQTAANINWTTNEPADTQVEYGTSISYGLSSALQSATTTAHAVALGSLTASTTYHFIAKSRDAAGNLATSSDATFTTLASVVIPPPATTTADVLVGVKVEPKTINGKSKGKWIEVRVTFPEGYDARDADMTSIKLNGTLSPERVKVKAKKNNGHDDDDEDEQDRESRLHLKFSRSAVIALLSGGTTATSTTATSTDPSFVQKQIVISGTVGTKTFGGSTTVRFRSATDLPEGTVFRSADGSEVYIIVNGKKRHIPSLKAFEALGLTWSRVLVVSQAVADAAEGDVLIKSVNSPAVYLISGGKKRHVKDPSEFEGQGLDWSDITAVSGSELAFYPTVSAVTLLRVSGDAKVYFISSGQRHWVPSEAAFNKRGFKWDDIVIVDESERDKYKEGARAD</sequence>
<evidence type="ECO:0000313" key="4">
    <source>
        <dbReference type="EMBL" id="OGD34608.1"/>
    </source>
</evidence>
<dbReference type="Proteomes" id="UP000176650">
    <property type="component" value="Unassembled WGS sequence"/>
</dbReference>
<feature type="domain" description="Fibronectin type-III" evidence="3">
    <location>
        <begin position="122"/>
        <end position="200"/>
    </location>
</feature>
<feature type="region of interest" description="Disordered" evidence="1">
    <location>
        <begin position="275"/>
        <end position="299"/>
    </location>
</feature>
<proteinExistence type="predicted"/>
<dbReference type="AlphaFoldDB" id="A0A1F5BVJ8"/>
<dbReference type="InterPro" id="IPR036116">
    <property type="entry name" value="FN3_sf"/>
</dbReference>
<reference evidence="4 5" key="1">
    <citation type="journal article" date="2016" name="Nat. Commun.">
        <title>Thousands of microbial genomes shed light on interconnected biogeochemical processes in an aquifer system.</title>
        <authorList>
            <person name="Anantharaman K."/>
            <person name="Brown C.T."/>
            <person name="Hug L.A."/>
            <person name="Sharon I."/>
            <person name="Castelle C.J."/>
            <person name="Probst A.J."/>
            <person name="Thomas B.C."/>
            <person name="Singh A."/>
            <person name="Wilkins M.J."/>
            <person name="Karaoz U."/>
            <person name="Brodie E.L."/>
            <person name="Williams K.H."/>
            <person name="Hubbard S.S."/>
            <person name="Banfield J.F."/>
        </authorList>
    </citation>
    <scope>NUCLEOTIDE SEQUENCE [LARGE SCALE GENOMIC DNA]</scope>
</reference>
<organism evidence="4 5">
    <name type="scientific">Candidatus Azambacteria bacterium RIFCSPLOWO2_01_FULL_46_25</name>
    <dbReference type="NCBI Taxonomy" id="1797298"/>
    <lineage>
        <taxon>Bacteria</taxon>
        <taxon>Candidatus Azamiibacteriota</taxon>
    </lineage>
</organism>